<keyword evidence="2" id="KW-1185">Reference proteome</keyword>
<proteinExistence type="predicted"/>
<reference evidence="1" key="1">
    <citation type="journal article" date="2019" name="bioRxiv">
        <title>The Genome of the Zebra Mussel, Dreissena polymorpha: A Resource for Invasive Species Research.</title>
        <authorList>
            <person name="McCartney M.A."/>
            <person name="Auch B."/>
            <person name="Kono T."/>
            <person name="Mallez S."/>
            <person name="Zhang Y."/>
            <person name="Obille A."/>
            <person name="Becker A."/>
            <person name="Abrahante J.E."/>
            <person name="Garbe J."/>
            <person name="Badalamenti J.P."/>
            <person name="Herman A."/>
            <person name="Mangelson H."/>
            <person name="Liachko I."/>
            <person name="Sullivan S."/>
            <person name="Sone E.D."/>
            <person name="Koren S."/>
            <person name="Silverstein K.A.T."/>
            <person name="Beckman K.B."/>
            <person name="Gohl D.M."/>
        </authorList>
    </citation>
    <scope>NUCLEOTIDE SEQUENCE</scope>
    <source>
        <strain evidence="1">Duluth1</strain>
        <tissue evidence="1">Whole animal</tissue>
    </source>
</reference>
<evidence type="ECO:0000313" key="1">
    <source>
        <dbReference type="EMBL" id="KAH3739309.1"/>
    </source>
</evidence>
<evidence type="ECO:0000313" key="2">
    <source>
        <dbReference type="Proteomes" id="UP000828390"/>
    </source>
</evidence>
<comment type="caution">
    <text evidence="1">The sequence shown here is derived from an EMBL/GenBank/DDBJ whole genome shotgun (WGS) entry which is preliminary data.</text>
</comment>
<organism evidence="1 2">
    <name type="scientific">Dreissena polymorpha</name>
    <name type="common">Zebra mussel</name>
    <name type="synonym">Mytilus polymorpha</name>
    <dbReference type="NCBI Taxonomy" id="45954"/>
    <lineage>
        <taxon>Eukaryota</taxon>
        <taxon>Metazoa</taxon>
        <taxon>Spiralia</taxon>
        <taxon>Lophotrochozoa</taxon>
        <taxon>Mollusca</taxon>
        <taxon>Bivalvia</taxon>
        <taxon>Autobranchia</taxon>
        <taxon>Heteroconchia</taxon>
        <taxon>Euheterodonta</taxon>
        <taxon>Imparidentia</taxon>
        <taxon>Neoheterodontei</taxon>
        <taxon>Myida</taxon>
        <taxon>Dreissenoidea</taxon>
        <taxon>Dreissenidae</taxon>
        <taxon>Dreissena</taxon>
    </lineage>
</organism>
<dbReference type="AlphaFoldDB" id="A0A9D4D789"/>
<gene>
    <name evidence="1" type="ORF">DPMN_045959</name>
</gene>
<dbReference type="EMBL" id="JAIWYP010000011">
    <property type="protein sequence ID" value="KAH3739309.1"/>
    <property type="molecule type" value="Genomic_DNA"/>
</dbReference>
<dbReference type="Proteomes" id="UP000828390">
    <property type="component" value="Unassembled WGS sequence"/>
</dbReference>
<accession>A0A9D4D789</accession>
<sequence length="78" mass="8931">MSFATTTLMNSVMEQKERLYSRPDMGLQVISVAATFADQPRKNFKTDTLVRLLKSPHVKRCLINCFTISQKRRSLALP</sequence>
<reference evidence="1" key="2">
    <citation type="submission" date="2020-11" db="EMBL/GenBank/DDBJ databases">
        <authorList>
            <person name="McCartney M.A."/>
            <person name="Auch B."/>
            <person name="Kono T."/>
            <person name="Mallez S."/>
            <person name="Becker A."/>
            <person name="Gohl D.M."/>
            <person name="Silverstein K.A.T."/>
            <person name="Koren S."/>
            <person name="Bechman K.B."/>
            <person name="Herman A."/>
            <person name="Abrahante J.E."/>
            <person name="Garbe J."/>
        </authorList>
    </citation>
    <scope>NUCLEOTIDE SEQUENCE</scope>
    <source>
        <strain evidence="1">Duluth1</strain>
        <tissue evidence="1">Whole animal</tissue>
    </source>
</reference>
<name>A0A9D4D789_DREPO</name>
<protein>
    <submittedName>
        <fullName evidence="1">Uncharacterized protein</fullName>
    </submittedName>
</protein>